<protein>
    <submittedName>
        <fullName evidence="3">Actin cytoskeleton organization protein app1</fullName>
    </submittedName>
</protein>
<feature type="region of interest" description="Disordered" evidence="1">
    <location>
        <begin position="598"/>
        <end position="704"/>
    </location>
</feature>
<dbReference type="PANTHER" id="PTHR28208">
    <property type="entry name" value="PHOSPHATIDATE PHOSPHATASE APP1"/>
    <property type="match status" value="1"/>
</dbReference>
<reference evidence="3 4" key="2">
    <citation type="submission" date="2017-02" db="EMBL/GenBank/DDBJ databases">
        <title>A genome survey and senescence transcriptome analysis in Lentinula edodes.</title>
        <authorList>
            <person name="Sakamoto Y."/>
            <person name="Nakade K."/>
            <person name="Sato S."/>
            <person name="Yoshida Y."/>
            <person name="Miyazaki K."/>
            <person name="Natsume S."/>
            <person name="Konno N."/>
        </authorList>
    </citation>
    <scope>NUCLEOTIDE SEQUENCE [LARGE SCALE GENOMIC DNA]</scope>
    <source>
        <strain evidence="3 4">NBRC 111202</strain>
    </source>
</reference>
<feature type="compositionally biased region" description="Low complexity" evidence="1">
    <location>
        <begin position="354"/>
        <end position="366"/>
    </location>
</feature>
<sequence>MSSWRKSASSRLSSFKGYIAQQDLRNTLPEAISRQIGAGKERAGNFKEWAGQKINRGYNNNGQTNAGTEKISLFPGWAARRYPATGQQEDSFEIEVFISGFATSRRSADVISRSQRAFLKLAKGFAALPKLESNDNESATTGVLLEPRTLSHSTEDLLKSVKLPPRPEDISEDYEVQLLERKFQSLNGISEDADSLHSPVYSQSSSRASSVNDLTLHDNTPESSYLGTVVKNTAADELRKLHANLESRLQPFWSSVVPNRTVRLRLYTSPNHISTPSNSSVSMDNGPVSIQDVVTAPDGSFQARFTVGWTDLANHPGAEHIAFGDPAEEHELLVAAELLPLPSPISSVASSAASSTTDFSSSSRPSKNNTTRSYQSNSPYDSSVTLPSIPPTTLRIPLTYSPVRVISDIDDTIKYSNVTGGARAVFHNVFVKELKDLVIPGMGEWYEEMWKKGVRFHYVSNGPFELLPLIGEFFQISKLPPGSVKLRSYAGKSLFSGLLSAPSARKRAGVLEILDAFPDSRFILIGDSGEQDLELYTDLARERADQVLAIFIRDTGEGEPLSDPTGDSYDKIIPPRSAPSSFDAPTYPISPLPGNFFNSANSHSDSRPPSRSLTPLSMNAPYTARSRKTPVSGGGPKSADYFNTKPLTAEPDPLIDFGDSPTTAQSASSIARPLTLGSSVSSSITPWTPATTASSVTPKTPKTPWLNHSNASYTSYTSFKSNKRGSVGSIGSTTSTVATGPVALARMTESEKKGYELQMRVYKARGVLPFRIMLRVFREPGECVETWDVVGVFELLDVLCQYIHEWRHY</sequence>
<gene>
    <name evidence="3" type="ORF">LENED_004139</name>
</gene>
<dbReference type="PANTHER" id="PTHR28208:SF3">
    <property type="entry name" value="PHOSPHATIDATE PHOSPHATASE APP1"/>
    <property type="match status" value="1"/>
</dbReference>
<evidence type="ECO:0000313" key="4">
    <source>
        <dbReference type="Proteomes" id="UP000188533"/>
    </source>
</evidence>
<dbReference type="InterPro" id="IPR052935">
    <property type="entry name" value="Mg2+_PAP"/>
</dbReference>
<organism evidence="3 4">
    <name type="scientific">Lentinula edodes</name>
    <name type="common">Shiitake mushroom</name>
    <name type="synonym">Lentinus edodes</name>
    <dbReference type="NCBI Taxonomy" id="5353"/>
    <lineage>
        <taxon>Eukaryota</taxon>
        <taxon>Fungi</taxon>
        <taxon>Dikarya</taxon>
        <taxon>Basidiomycota</taxon>
        <taxon>Agaricomycotina</taxon>
        <taxon>Agaricomycetes</taxon>
        <taxon>Agaricomycetidae</taxon>
        <taxon>Agaricales</taxon>
        <taxon>Marasmiineae</taxon>
        <taxon>Omphalotaceae</taxon>
        <taxon>Lentinula</taxon>
    </lineage>
</organism>
<dbReference type="EMBL" id="BDGU01000097">
    <property type="protein sequence ID" value="GAW02481.1"/>
    <property type="molecule type" value="Genomic_DNA"/>
</dbReference>
<dbReference type="STRING" id="5353.A0A1Q3E5N9"/>
<feature type="compositionally biased region" description="Low complexity" evidence="1">
    <location>
        <begin position="607"/>
        <end position="617"/>
    </location>
</feature>
<feature type="compositionally biased region" description="Polar residues" evidence="1">
    <location>
        <begin position="660"/>
        <end position="669"/>
    </location>
</feature>
<evidence type="ECO:0000256" key="1">
    <source>
        <dbReference type="SAM" id="MobiDB-lite"/>
    </source>
</evidence>
<reference evidence="3 4" key="1">
    <citation type="submission" date="2016-08" db="EMBL/GenBank/DDBJ databases">
        <authorList>
            <consortium name="Lentinula edodes genome sequencing consortium"/>
            <person name="Sakamoto Y."/>
            <person name="Nakade K."/>
            <person name="Sato S."/>
            <person name="Yoshida Y."/>
            <person name="Miyazaki K."/>
            <person name="Natsume S."/>
            <person name="Konno N."/>
        </authorList>
    </citation>
    <scope>NUCLEOTIDE SEQUENCE [LARGE SCALE GENOMIC DNA]</scope>
    <source>
        <strain evidence="3 4">NBRC 111202</strain>
    </source>
</reference>
<feature type="domain" description="Phosphatidate phosphatase APP1 catalytic" evidence="2">
    <location>
        <begin position="403"/>
        <end position="554"/>
    </location>
</feature>
<dbReference type="InterPro" id="IPR036412">
    <property type="entry name" value="HAD-like_sf"/>
</dbReference>
<keyword evidence="4" id="KW-1185">Reference proteome</keyword>
<dbReference type="Pfam" id="PF09949">
    <property type="entry name" value="APP1_cat"/>
    <property type="match status" value="1"/>
</dbReference>
<dbReference type="GO" id="GO:0008195">
    <property type="term" value="F:phosphatidate phosphatase activity"/>
    <property type="evidence" value="ECO:0007669"/>
    <property type="project" value="InterPro"/>
</dbReference>
<dbReference type="SUPFAM" id="SSF56784">
    <property type="entry name" value="HAD-like"/>
    <property type="match status" value="1"/>
</dbReference>
<evidence type="ECO:0000313" key="3">
    <source>
        <dbReference type="EMBL" id="GAW02481.1"/>
    </source>
</evidence>
<dbReference type="Proteomes" id="UP000188533">
    <property type="component" value="Unassembled WGS sequence"/>
</dbReference>
<dbReference type="InterPro" id="IPR019236">
    <property type="entry name" value="APP1_cat"/>
</dbReference>
<feature type="compositionally biased region" description="Polar residues" evidence="1">
    <location>
        <begin position="676"/>
        <end position="704"/>
    </location>
</feature>
<accession>A0A1Q3E5N9</accession>
<proteinExistence type="predicted"/>
<name>A0A1Q3E5N9_LENED</name>
<feature type="region of interest" description="Disordered" evidence="1">
    <location>
        <begin position="354"/>
        <end position="386"/>
    </location>
</feature>
<dbReference type="AlphaFoldDB" id="A0A1Q3E5N9"/>
<comment type="caution">
    <text evidence="3">The sequence shown here is derived from an EMBL/GenBank/DDBJ whole genome shotgun (WGS) entry which is preliminary data.</text>
</comment>
<feature type="compositionally biased region" description="Polar residues" evidence="1">
    <location>
        <begin position="367"/>
        <end position="386"/>
    </location>
</feature>
<dbReference type="GO" id="GO:0030479">
    <property type="term" value="C:actin cortical patch"/>
    <property type="evidence" value="ECO:0007669"/>
    <property type="project" value="TreeGrafter"/>
</dbReference>
<evidence type="ECO:0000259" key="2">
    <source>
        <dbReference type="Pfam" id="PF09949"/>
    </source>
</evidence>